<name>A0A9N9Y576_9HYPO</name>
<reference evidence="3" key="1">
    <citation type="submission" date="2019-06" db="EMBL/GenBank/DDBJ databases">
        <authorList>
            <person name="Broberg M."/>
        </authorList>
    </citation>
    <scope>NUCLEOTIDE SEQUENCE [LARGE SCALE GENOMIC DNA]</scope>
</reference>
<protein>
    <recommendedName>
        <fullName evidence="1">CHAT domain-containing protein</fullName>
    </recommendedName>
</protein>
<dbReference type="InterPro" id="IPR011990">
    <property type="entry name" value="TPR-like_helical_dom_sf"/>
</dbReference>
<dbReference type="Pfam" id="PF12770">
    <property type="entry name" value="CHAT"/>
    <property type="match status" value="1"/>
</dbReference>
<dbReference type="PANTHER" id="PTHR19959">
    <property type="entry name" value="KINESIN LIGHT CHAIN"/>
    <property type="match status" value="1"/>
</dbReference>
<dbReference type="EMBL" id="CABFNO020001476">
    <property type="protein sequence ID" value="CAG9990927.1"/>
    <property type="molecule type" value="Genomic_DNA"/>
</dbReference>
<dbReference type="PANTHER" id="PTHR19959:SF119">
    <property type="entry name" value="FUNGAL LIPASE-LIKE DOMAIN-CONTAINING PROTEIN"/>
    <property type="match status" value="1"/>
</dbReference>
<evidence type="ECO:0000259" key="1">
    <source>
        <dbReference type="Pfam" id="PF12770"/>
    </source>
</evidence>
<evidence type="ECO:0000313" key="3">
    <source>
        <dbReference type="Proteomes" id="UP000754883"/>
    </source>
</evidence>
<dbReference type="OrthoDB" id="9991317at2759"/>
<comment type="caution">
    <text evidence="2">The sequence shown here is derived from an EMBL/GenBank/DDBJ whole genome shotgun (WGS) entry which is preliminary data.</text>
</comment>
<dbReference type="InterPro" id="IPR024983">
    <property type="entry name" value="CHAT_dom"/>
</dbReference>
<sequence>MAANESQSQVGALGNLLDFDDTVKAHEGLVHADYPRSPEWIMSKYYTKFELTGELRYLNLAISLGEEYAITMTSPEAGPFYYLADWMVDRYYLEKNFLDLKSASNYIQKAFQATTQDQRIWIPCLVTNSRILTAVYEHTLDVADLEKAIKISRKAADSTKSGDINRLPALTYLASLLPDWYSKTRSISDLDESIKVGEEILSLMPGDDRRRLKYVNYLSVCIRNKALTTGLAQELDKSISLLREALAVAIGSTSIKRTILQNLALFLYDRYNMRRLSSDLNESIQICTDEVEALAPDDPMLVDFLKNLRLSLRRKYFEDMNIENTRDLVIATRRSIKIIPKGSPDYTDLLIELGSAMYRLQSLTCQSSDLEEAINVLKKTQKLEHHHTPNNPLRLEMLCDLLRERFSQRGQMSDILEAVQAGQRSIENTSKDDPKLPERLFLLGSAYQALYKRYRNNKHFETSVLLAREAIDATTKQDSQRLRFQSSLAEWLGQKHSVGGSLHAFNEAIELGSESGGAVFIGHSDRSLRTKALTDPLSHRFLLEGQHKDLDHAISLAQEEASSTEVGPSDRSSRLLQLGFLLYVRYRTVGDGGSLESAIQFSREARKEAPDLSDIRVEASARLSTLLTARYENMGESSDLREASDLISESINETPQGHLFMPKWLMIKANIAFLQFSNTWKLEDVEEAIHLGQRAVSANSHDGSMMARLSLFFINKSVITQDISDIEIAVRLQRDALKQLSVHDKEFPSFATNLAECLSRRSCHTSNAKDLNESIRLSREALGAINPSDPQRGGYLVNLGSRLYSRYLKLREIADLAEAISLGEAALEENLDASDRAQCLNFLSEWIGHLCQRTNDISHLRKAIDLAQTAVNMTREGQYDMGSRINTLTKRLYELYWITNLESDLHEAVEMARKGMQQAKDYSRTASLNLMGTILISRYDRTKNVVDLDSAIDHLRKAIDVAWKDQTPGYLMNLAAAYLKKYRDGRQKEALDECAGCLKAVIGHTDTSLMLKLHAQRELLRVFADDLRWKEALKVAESAIYIIRPLLFGTFESVDRQDLLRRVSGLGCEAASVALASPKSEATALHFLEQCRGVLTTSVHDMRSSIPELKRQHPKLAQKLVEAKQLFHKVGIGKQEDQVQHLPEQRPDKIFDEILSDIRNQPNFDNFLLPPTESMMKAAARRGPIVVVNASVIRCDAIIIEPCQIRSIPLPELEMDVIKSKAQMDLGSTPVLEWLWDTIAHPVFDALGMSERSNTDGNWPHIWWVPMGPLSRFPLHAAGYHLRYPPETVIDRVISSYSSSLRMLIMESDSPPTAAPVTKAALLVTMENTPGYSRLPFALQETQEVQKILMAMNITMLEPKPFREDVLAGLMACNIFHFAGHGRVNLNDPSKSQLLLKDHETNPLTVSNINELNLAKTRPFLAYLSACGTAKIRHEQLVDESIHLITAFKTAGFRHAVGSLWEISDDTSAHMAKGLYEELSEGMMSDAAVASALHNTTRKLRDIWARSLTESTYSRTTHIIDHEEFLRDVELDEDNFGGLSWVPYVHFGP</sequence>
<dbReference type="Proteomes" id="UP000754883">
    <property type="component" value="Unassembled WGS sequence"/>
</dbReference>
<keyword evidence="3" id="KW-1185">Reference proteome</keyword>
<accession>A0A9N9Y576</accession>
<evidence type="ECO:0000313" key="2">
    <source>
        <dbReference type="EMBL" id="CAG9990927.1"/>
    </source>
</evidence>
<organism evidence="2 3">
    <name type="scientific">Clonostachys byssicola</name>
    <dbReference type="NCBI Taxonomy" id="160290"/>
    <lineage>
        <taxon>Eukaryota</taxon>
        <taxon>Fungi</taxon>
        <taxon>Dikarya</taxon>
        <taxon>Ascomycota</taxon>
        <taxon>Pezizomycotina</taxon>
        <taxon>Sordariomycetes</taxon>
        <taxon>Hypocreomycetidae</taxon>
        <taxon>Hypocreales</taxon>
        <taxon>Bionectriaceae</taxon>
        <taxon>Clonostachys</taxon>
    </lineage>
</organism>
<dbReference type="Gene3D" id="1.25.40.10">
    <property type="entry name" value="Tetratricopeptide repeat domain"/>
    <property type="match status" value="3"/>
</dbReference>
<reference evidence="2 3" key="2">
    <citation type="submission" date="2021-10" db="EMBL/GenBank/DDBJ databases">
        <authorList>
            <person name="Piombo E."/>
        </authorList>
    </citation>
    <scope>NUCLEOTIDE SEQUENCE [LARGE SCALE GENOMIC DNA]</scope>
</reference>
<proteinExistence type="predicted"/>
<gene>
    <name evidence="2" type="ORF">CBYS24578_00007153</name>
</gene>
<feature type="domain" description="CHAT" evidence="1">
    <location>
        <begin position="1230"/>
        <end position="1501"/>
    </location>
</feature>